<accession>A0ABW4WUP2</accession>
<reference evidence="2" key="1">
    <citation type="journal article" date="2019" name="Int. J. Syst. Evol. Microbiol.">
        <title>The Global Catalogue of Microorganisms (GCM) 10K type strain sequencing project: providing services to taxonomists for standard genome sequencing and annotation.</title>
        <authorList>
            <consortium name="The Broad Institute Genomics Platform"/>
            <consortium name="The Broad Institute Genome Sequencing Center for Infectious Disease"/>
            <person name="Wu L."/>
            <person name="Ma J."/>
        </authorList>
    </citation>
    <scope>NUCLEOTIDE SEQUENCE [LARGE SCALE GENOMIC DNA]</scope>
    <source>
        <strain evidence="2">JCM 16545</strain>
    </source>
</reference>
<protein>
    <recommendedName>
        <fullName evidence="3">S9 family peptidase</fullName>
    </recommendedName>
</protein>
<gene>
    <name evidence="1" type="ORF">ACFSKU_06255</name>
</gene>
<comment type="caution">
    <text evidence="1">The sequence shown here is derived from an EMBL/GenBank/DDBJ whole genome shotgun (WGS) entry which is preliminary data.</text>
</comment>
<sequence length="488" mass="54612">MNKLYLLPLLLLNLLWAGPLLVQAQSKTLASVPFSYLPGKSEDGYNKRVEHKTLPLSNSEFILLSRQSADTYAVVKYNTNLKKIWEAPLALSKPETIEAFISTKDAAVVITHTEATQGKQQLYAYRITLNDGKVQEKVLLLEAPAKSRRAGVAASPDGTKLLAFRYHSNSNMQIQDISGVIYDDALAPIKEASYNLSDIPAILTADVQVNNTGEQYISLISDNMNRLTVRQYNLLNKEVKVMSVLVGGVFDGQKVYIQDSKFSLMPDNTLYGAVFTASEATGQYYSLKAVRFDFETEDMVFAEEFKFTPTYLAKINAADKSKGPKPEQLEDIYLSDLFLTPEQKLVVLAEKKYTEGGENTPYYAKELYLFGYDEYMNSTWSSVLMKNQKAPASEAFDAISYNAFVNGNTLDLLTKEELKGKNDLYLHRINVASGAATDPQPLDLNVVKDKNIAYVKEFTAWLTDKNIITVVRTAKEAKELQLSHILIK</sequence>
<name>A0ABW4WUP2_9BACT</name>
<evidence type="ECO:0000313" key="2">
    <source>
        <dbReference type="Proteomes" id="UP001597369"/>
    </source>
</evidence>
<evidence type="ECO:0008006" key="3">
    <source>
        <dbReference type="Google" id="ProtNLM"/>
    </source>
</evidence>
<keyword evidence="2" id="KW-1185">Reference proteome</keyword>
<dbReference type="Proteomes" id="UP001597369">
    <property type="component" value="Unassembled WGS sequence"/>
</dbReference>
<proteinExistence type="predicted"/>
<evidence type="ECO:0000313" key="1">
    <source>
        <dbReference type="EMBL" id="MFD2066482.1"/>
    </source>
</evidence>
<dbReference type="RefSeq" id="WP_229960254.1">
    <property type="nucleotide sequence ID" value="NZ_JAJJWI010000007.1"/>
</dbReference>
<dbReference type="EMBL" id="JBHUHV010000019">
    <property type="protein sequence ID" value="MFD2066482.1"/>
    <property type="molecule type" value="Genomic_DNA"/>
</dbReference>
<organism evidence="1 2">
    <name type="scientific">Pontibacter silvestris</name>
    <dbReference type="NCBI Taxonomy" id="2305183"/>
    <lineage>
        <taxon>Bacteria</taxon>
        <taxon>Pseudomonadati</taxon>
        <taxon>Bacteroidota</taxon>
        <taxon>Cytophagia</taxon>
        <taxon>Cytophagales</taxon>
        <taxon>Hymenobacteraceae</taxon>
        <taxon>Pontibacter</taxon>
    </lineage>
</organism>